<dbReference type="Proteomes" id="UP000602510">
    <property type="component" value="Unassembled WGS sequence"/>
</dbReference>
<gene>
    <name evidence="1" type="ORF">GN244_ATG20606</name>
</gene>
<reference evidence="1" key="1">
    <citation type="submission" date="2020-04" db="EMBL/GenBank/DDBJ databases">
        <title>Hybrid Assembly of Korean Phytophthora infestans isolates.</title>
        <authorList>
            <person name="Prokchorchik M."/>
            <person name="Lee Y."/>
            <person name="Seo J."/>
            <person name="Cho J.-H."/>
            <person name="Park Y.-E."/>
            <person name="Jang D.-C."/>
            <person name="Im J.-S."/>
            <person name="Choi J.-G."/>
            <person name="Park H.-J."/>
            <person name="Lee G.-B."/>
            <person name="Lee Y.-G."/>
            <person name="Hong S.-Y."/>
            <person name="Cho K."/>
            <person name="Sohn K.H."/>
        </authorList>
    </citation>
    <scope>NUCLEOTIDE SEQUENCE</scope>
    <source>
        <strain evidence="1">KR_1_A1</strain>
    </source>
</reference>
<comment type="caution">
    <text evidence="1">The sequence shown here is derived from an EMBL/GenBank/DDBJ whole genome shotgun (WGS) entry which is preliminary data.</text>
</comment>
<evidence type="ECO:0000313" key="2">
    <source>
        <dbReference type="Proteomes" id="UP000602510"/>
    </source>
</evidence>
<accession>A0A833RMH2</accession>
<dbReference type="AlphaFoldDB" id="A0A833RMH2"/>
<name>A0A833RMH2_PHYIN</name>
<sequence>MHRQPTPNTRQADRDHVESVLSQLLERWIERDY</sequence>
<proteinExistence type="predicted"/>
<protein>
    <submittedName>
        <fullName evidence="1">Uncharacterized protein</fullName>
    </submittedName>
</protein>
<evidence type="ECO:0000313" key="1">
    <source>
        <dbReference type="EMBL" id="KAF4027762.1"/>
    </source>
</evidence>
<dbReference type="EMBL" id="WSZM01001302">
    <property type="protein sequence ID" value="KAF4027762.1"/>
    <property type="molecule type" value="Genomic_DNA"/>
</dbReference>
<organism evidence="1 2">
    <name type="scientific">Phytophthora infestans</name>
    <name type="common">Potato late blight agent</name>
    <name type="synonym">Botrytis infestans</name>
    <dbReference type="NCBI Taxonomy" id="4787"/>
    <lineage>
        <taxon>Eukaryota</taxon>
        <taxon>Sar</taxon>
        <taxon>Stramenopiles</taxon>
        <taxon>Oomycota</taxon>
        <taxon>Peronosporomycetes</taxon>
        <taxon>Peronosporales</taxon>
        <taxon>Peronosporaceae</taxon>
        <taxon>Phytophthora</taxon>
    </lineage>
</organism>
<keyword evidence="2" id="KW-1185">Reference proteome</keyword>